<evidence type="ECO:0000313" key="2">
    <source>
        <dbReference type="EMBL" id="KAG2444006.1"/>
    </source>
</evidence>
<proteinExistence type="predicted"/>
<dbReference type="Proteomes" id="UP000613740">
    <property type="component" value="Unassembled WGS sequence"/>
</dbReference>
<sequence>MSQQDSLAKAQSQILPSGGYQHASEVRRLAATLLGMAATMHWNGYLHGDVTAGNVPLVERAAAADGGSCSFVVIDMGLPGAAGQPRRRLRKRPAGFSLQTAPPELFAHAMLGKHASAPVGIGAMVAQAAALHSMYARQRGAGAAVRAGQAGAAAADAASLADLLAGLTAQRPEDRLTAEAALAHPFFRE</sequence>
<gene>
    <name evidence="2" type="ORF">HYH02_009206</name>
</gene>
<evidence type="ECO:0000313" key="3">
    <source>
        <dbReference type="Proteomes" id="UP000613740"/>
    </source>
</evidence>
<dbReference type="AlphaFoldDB" id="A0A836B0F4"/>
<dbReference type="EMBL" id="JAEHOD010000030">
    <property type="protein sequence ID" value="KAG2444006.1"/>
    <property type="molecule type" value="Genomic_DNA"/>
</dbReference>
<keyword evidence="3" id="KW-1185">Reference proteome</keyword>
<name>A0A836B0F4_9CHLO</name>
<dbReference type="InterPro" id="IPR011009">
    <property type="entry name" value="Kinase-like_dom_sf"/>
</dbReference>
<accession>A0A836B0F4</accession>
<dbReference type="InterPro" id="IPR000719">
    <property type="entry name" value="Prot_kinase_dom"/>
</dbReference>
<protein>
    <recommendedName>
        <fullName evidence="1">Protein kinase domain-containing protein</fullName>
    </recommendedName>
</protein>
<dbReference type="SUPFAM" id="SSF56112">
    <property type="entry name" value="Protein kinase-like (PK-like)"/>
    <property type="match status" value="1"/>
</dbReference>
<reference evidence="2" key="1">
    <citation type="journal article" date="2020" name="bioRxiv">
        <title>Comparative genomics of Chlamydomonas.</title>
        <authorList>
            <person name="Craig R.J."/>
            <person name="Hasan A.R."/>
            <person name="Ness R.W."/>
            <person name="Keightley P.D."/>
        </authorList>
    </citation>
    <scope>NUCLEOTIDE SEQUENCE</scope>
    <source>
        <strain evidence="2">CCAP 11/173</strain>
    </source>
</reference>
<comment type="caution">
    <text evidence="2">The sequence shown here is derived from an EMBL/GenBank/DDBJ whole genome shotgun (WGS) entry which is preliminary data.</text>
</comment>
<dbReference type="GO" id="GO:0005524">
    <property type="term" value="F:ATP binding"/>
    <property type="evidence" value="ECO:0007669"/>
    <property type="project" value="InterPro"/>
</dbReference>
<dbReference type="GO" id="GO:0004672">
    <property type="term" value="F:protein kinase activity"/>
    <property type="evidence" value="ECO:0007669"/>
    <property type="project" value="InterPro"/>
</dbReference>
<dbReference type="Gene3D" id="1.10.510.10">
    <property type="entry name" value="Transferase(Phosphotransferase) domain 1"/>
    <property type="match status" value="1"/>
</dbReference>
<evidence type="ECO:0000259" key="1">
    <source>
        <dbReference type="PROSITE" id="PS50011"/>
    </source>
</evidence>
<organism evidence="2 3">
    <name type="scientific">Chlamydomonas schloesseri</name>
    <dbReference type="NCBI Taxonomy" id="2026947"/>
    <lineage>
        <taxon>Eukaryota</taxon>
        <taxon>Viridiplantae</taxon>
        <taxon>Chlorophyta</taxon>
        <taxon>core chlorophytes</taxon>
        <taxon>Chlorophyceae</taxon>
        <taxon>CS clade</taxon>
        <taxon>Chlamydomonadales</taxon>
        <taxon>Chlamydomonadaceae</taxon>
        <taxon>Chlamydomonas</taxon>
    </lineage>
</organism>
<dbReference type="PROSITE" id="PS50011">
    <property type="entry name" value="PROTEIN_KINASE_DOM"/>
    <property type="match status" value="1"/>
</dbReference>
<feature type="domain" description="Protein kinase" evidence="1">
    <location>
        <begin position="1"/>
        <end position="187"/>
    </location>
</feature>